<dbReference type="CDD" id="cd01647">
    <property type="entry name" value="RT_LTR"/>
    <property type="match status" value="1"/>
</dbReference>
<dbReference type="OrthoDB" id="5919961at2759"/>
<dbReference type="AlphaFoldDB" id="A0A9Q3BSB1"/>
<dbReference type="EMBL" id="AVOT02002306">
    <property type="protein sequence ID" value="MBW0469905.1"/>
    <property type="molecule type" value="Genomic_DNA"/>
</dbReference>
<dbReference type="Proteomes" id="UP000765509">
    <property type="component" value="Unassembled WGS sequence"/>
</dbReference>
<evidence type="ECO:0000313" key="3">
    <source>
        <dbReference type="Proteomes" id="UP000765509"/>
    </source>
</evidence>
<dbReference type="InterPro" id="IPR000477">
    <property type="entry name" value="RT_dom"/>
</dbReference>
<dbReference type="Gene3D" id="3.10.10.10">
    <property type="entry name" value="HIV Type 1 Reverse Transcriptase, subunit A, domain 1"/>
    <property type="match status" value="1"/>
</dbReference>
<proteinExistence type="predicted"/>
<evidence type="ECO:0000313" key="2">
    <source>
        <dbReference type="EMBL" id="MBW0469905.1"/>
    </source>
</evidence>
<dbReference type="PANTHER" id="PTHR24559:SF444">
    <property type="entry name" value="REVERSE TRANSCRIPTASE DOMAIN-CONTAINING PROTEIN"/>
    <property type="match status" value="1"/>
</dbReference>
<feature type="domain" description="Reverse transcriptase" evidence="1">
    <location>
        <begin position="6"/>
        <end position="135"/>
    </location>
</feature>
<protein>
    <recommendedName>
        <fullName evidence="1">Reverse transcriptase domain-containing protein</fullName>
    </recommendedName>
</protein>
<dbReference type="Pfam" id="PF00078">
    <property type="entry name" value="RVT_1"/>
    <property type="match status" value="1"/>
</dbReference>
<reference evidence="2" key="1">
    <citation type="submission" date="2021-03" db="EMBL/GenBank/DDBJ databases">
        <title>Draft genome sequence of rust myrtle Austropuccinia psidii MF-1, a brazilian biotype.</title>
        <authorList>
            <person name="Quecine M.C."/>
            <person name="Pachon D.M.R."/>
            <person name="Bonatelli M.L."/>
            <person name="Correr F.H."/>
            <person name="Franceschini L.M."/>
            <person name="Leite T.F."/>
            <person name="Margarido G.R.A."/>
            <person name="Almeida C.A."/>
            <person name="Ferrarezi J.A."/>
            <person name="Labate C.A."/>
        </authorList>
    </citation>
    <scope>NUCLEOTIDE SEQUENCE</scope>
    <source>
        <strain evidence="2">MF-1</strain>
    </source>
</reference>
<sequence>MKNYTKADRYPIARIPDALRNVSKAKYITKMDCMKIFHQNEVKPNFIKLLRIICHMGIYEYTWMPFGIKTAQAHFQRMMETIFKEELLEVWMLVYIDNIMTYLETWEDHVQYIDIVLSKCTPINIKTSLKKCNSFQQ</sequence>
<dbReference type="PANTHER" id="PTHR24559">
    <property type="entry name" value="TRANSPOSON TY3-I GAG-POL POLYPROTEIN"/>
    <property type="match status" value="1"/>
</dbReference>
<evidence type="ECO:0000259" key="1">
    <source>
        <dbReference type="Pfam" id="PF00078"/>
    </source>
</evidence>
<organism evidence="2 3">
    <name type="scientific">Austropuccinia psidii MF-1</name>
    <dbReference type="NCBI Taxonomy" id="1389203"/>
    <lineage>
        <taxon>Eukaryota</taxon>
        <taxon>Fungi</taxon>
        <taxon>Dikarya</taxon>
        <taxon>Basidiomycota</taxon>
        <taxon>Pucciniomycotina</taxon>
        <taxon>Pucciniomycetes</taxon>
        <taxon>Pucciniales</taxon>
        <taxon>Sphaerophragmiaceae</taxon>
        <taxon>Austropuccinia</taxon>
    </lineage>
</organism>
<comment type="caution">
    <text evidence="2">The sequence shown here is derived from an EMBL/GenBank/DDBJ whole genome shotgun (WGS) entry which is preliminary data.</text>
</comment>
<name>A0A9Q3BSB1_9BASI</name>
<gene>
    <name evidence="2" type="ORF">O181_009620</name>
</gene>
<dbReference type="SUPFAM" id="SSF56672">
    <property type="entry name" value="DNA/RNA polymerases"/>
    <property type="match status" value="1"/>
</dbReference>
<dbReference type="InterPro" id="IPR053134">
    <property type="entry name" value="RNA-dir_DNA_polymerase"/>
</dbReference>
<keyword evidence="3" id="KW-1185">Reference proteome</keyword>
<accession>A0A9Q3BSB1</accession>
<dbReference type="InterPro" id="IPR043128">
    <property type="entry name" value="Rev_trsase/Diguanyl_cyclase"/>
</dbReference>
<dbReference type="Gene3D" id="3.30.70.270">
    <property type="match status" value="1"/>
</dbReference>
<dbReference type="InterPro" id="IPR043502">
    <property type="entry name" value="DNA/RNA_pol_sf"/>
</dbReference>